<organism evidence="1 2">
    <name type="scientific">Streptomyces cellostaticus</name>
    <dbReference type="NCBI Taxonomy" id="67285"/>
    <lineage>
        <taxon>Bacteria</taxon>
        <taxon>Bacillati</taxon>
        <taxon>Actinomycetota</taxon>
        <taxon>Actinomycetes</taxon>
        <taxon>Kitasatosporales</taxon>
        <taxon>Streptomycetaceae</taxon>
        <taxon>Streptomyces</taxon>
    </lineage>
</organism>
<dbReference type="Pfam" id="PF08282">
    <property type="entry name" value="Hydrolase_3"/>
    <property type="match status" value="1"/>
</dbReference>
<dbReference type="PANTHER" id="PTHR10000:SF53">
    <property type="entry name" value="5-AMINO-6-(5-PHOSPHO-D-RIBITYLAMINO)URACIL PHOSPHATASE YBJI-RELATED"/>
    <property type="match status" value="1"/>
</dbReference>
<name>A0A101NTQ1_9ACTN</name>
<evidence type="ECO:0000313" key="1">
    <source>
        <dbReference type="EMBL" id="KUM98927.1"/>
    </source>
</evidence>
<dbReference type="InterPro" id="IPR023214">
    <property type="entry name" value="HAD_sf"/>
</dbReference>
<proteinExistence type="predicted"/>
<dbReference type="GO" id="GO:0005829">
    <property type="term" value="C:cytosol"/>
    <property type="evidence" value="ECO:0007669"/>
    <property type="project" value="TreeGrafter"/>
</dbReference>
<dbReference type="PANTHER" id="PTHR10000">
    <property type="entry name" value="PHOSPHOSERINE PHOSPHATASE"/>
    <property type="match status" value="1"/>
</dbReference>
<protein>
    <recommendedName>
        <fullName evidence="3">Hydrolase</fullName>
    </recommendedName>
</protein>
<dbReference type="GO" id="GO:0000287">
    <property type="term" value="F:magnesium ion binding"/>
    <property type="evidence" value="ECO:0007669"/>
    <property type="project" value="TreeGrafter"/>
</dbReference>
<accession>A0A101NTQ1</accession>
<comment type="caution">
    <text evidence="1">The sequence shown here is derived from an EMBL/GenBank/DDBJ whole genome shotgun (WGS) entry which is preliminary data.</text>
</comment>
<dbReference type="Gene3D" id="3.40.50.1000">
    <property type="entry name" value="HAD superfamily/HAD-like"/>
    <property type="match status" value="1"/>
</dbReference>
<keyword evidence="2" id="KW-1185">Reference proteome</keyword>
<dbReference type="GO" id="GO:0016791">
    <property type="term" value="F:phosphatase activity"/>
    <property type="evidence" value="ECO:0007669"/>
    <property type="project" value="TreeGrafter"/>
</dbReference>
<gene>
    <name evidence="1" type="ORF">AQI88_01410</name>
</gene>
<evidence type="ECO:0000313" key="2">
    <source>
        <dbReference type="Proteomes" id="UP000054241"/>
    </source>
</evidence>
<dbReference type="SUPFAM" id="SSF56784">
    <property type="entry name" value="HAD-like"/>
    <property type="match status" value="1"/>
</dbReference>
<dbReference type="EMBL" id="LMWL01000002">
    <property type="protein sequence ID" value="KUM98927.1"/>
    <property type="molecule type" value="Genomic_DNA"/>
</dbReference>
<dbReference type="InterPro" id="IPR036412">
    <property type="entry name" value="HAD-like_sf"/>
</dbReference>
<reference evidence="1 2" key="1">
    <citation type="submission" date="2015-10" db="EMBL/GenBank/DDBJ databases">
        <title>Draft genome sequence of Streptomyces cellostaticus DSM 40189, type strain for the species Streptomyces cellostaticus.</title>
        <authorList>
            <person name="Ruckert C."/>
            <person name="Winkler A."/>
            <person name="Kalinowski J."/>
            <person name="Kampfer P."/>
            <person name="Glaeser S."/>
        </authorList>
    </citation>
    <scope>NUCLEOTIDE SEQUENCE [LARGE SCALE GENOMIC DNA]</scope>
    <source>
        <strain evidence="1 2">DSM 40189</strain>
    </source>
</reference>
<sequence>MRKPSAAQTQRPRQRELGITPAQTMVFGDCLDDLEMFDAAEWSFAMGGAHPEVLRRARHLAPSDHDNGVLRTIPRVIGIPLQAGPPT</sequence>
<dbReference type="AlphaFoldDB" id="A0A101NTQ1"/>
<dbReference type="STRING" id="67285.AQI88_01410"/>
<evidence type="ECO:0008006" key="3">
    <source>
        <dbReference type="Google" id="ProtNLM"/>
    </source>
</evidence>
<dbReference type="Proteomes" id="UP000054241">
    <property type="component" value="Unassembled WGS sequence"/>
</dbReference>